<evidence type="ECO:0000313" key="1">
    <source>
        <dbReference type="EMBL" id="DAD68626.1"/>
    </source>
</evidence>
<name>A0A8S5LFC6_9CAUD</name>
<dbReference type="EMBL" id="BK014705">
    <property type="protein sequence ID" value="DAD68626.1"/>
    <property type="molecule type" value="Genomic_DNA"/>
</dbReference>
<proteinExistence type="predicted"/>
<accession>A0A8S5LFC6</accession>
<reference evidence="1" key="1">
    <citation type="journal article" date="2021" name="Proc. Natl. Acad. Sci. U.S.A.">
        <title>A Catalog of Tens of Thousands of Viruses from Human Metagenomes Reveals Hidden Associations with Chronic Diseases.</title>
        <authorList>
            <person name="Tisza M.J."/>
            <person name="Buck C.B."/>
        </authorList>
    </citation>
    <scope>NUCLEOTIDE SEQUENCE</scope>
    <source>
        <strain evidence="1">CtABi4</strain>
    </source>
</reference>
<protein>
    <submittedName>
        <fullName evidence="1">Minor capsid protein from bacteriophage</fullName>
    </submittedName>
</protein>
<organism evidence="1">
    <name type="scientific">Siphoviridae sp. ctABi4</name>
    <dbReference type="NCBI Taxonomy" id="2823566"/>
    <lineage>
        <taxon>Viruses</taxon>
        <taxon>Duplodnaviria</taxon>
        <taxon>Heunggongvirae</taxon>
        <taxon>Uroviricota</taxon>
        <taxon>Caudoviricetes</taxon>
    </lineage>
</organism>
<sequence length="142" mass="16044">MNIIELVRSVVQEFPKIGELVHIDYSTNKVQDFGLSPTGDTLVSEDILGNQTRNHTFILYATCQSLNDYDRLVNSGMLLELQMWLERHAEGDIEVEVGDNILYGELKKLTCSNGMLYSIPDENNNGGVQYQLQITAQYAIEN</sequence>